<accession>A0AAW9K669</accession>
<organism evidence="2 3">
    <name type="scientific">Clostridium perfringens</name>
    <dbReference type="NCBI Taxonomy" id="1502"/>
    <lineage>
        <taxon>Bacteria</taxon>
        <taxon>Bacillati</taxon>
        <taxon>Bacillota</taxon>
        <taxon>Clostridia</taxon>
        <taxon>Eubacteriales</taxon>
        <taxon>Clostridiaceae</taxon>
        <taxon>Clostridium</taxon>
    </lineage>
</organism>
<gene>
    <name evidence="2" type="ORF">GNF83_18780</name>
</gene>
<dbReference type="PANTHER" id="PTHR38730">
    <property type="entry name" value="SLL7028 PROTEIN"/>
    <property type="match status" value="1"/>
</dbReference>
<proteinExistence type="predicted"/>
<dbReference type="PANTHER" id="PTHR38730:SF1">
    <property type="entry name" value="SLL7028 PROTEIN"/>
    <property type="match status" value="1"/>
</dbReference>
<dbReference type="AlphaFoldDB" id="A0AAW9K669"/>
<dbReference type="Proteomes" id="UP001288944">
    <property type="component" value="Unassembled WGS sequence"/>
</dbReference>
<comment type="caution">
    <text evidence="2">The sequence shown here is derived from an EMBL/GenBank/DDBJ whole genome shotgun (WGS) entry which is preliminary data.</text>
</comment>
<feature type="domain" description="VWA-like" evidence="1">
    <location>
        <begin position="77"/>
        <end position="154"/>
    </location>
</feature>
<name>A0AAW9K669_CLOPF</name>
<sequence length="164" mass="18917">DMTKKVAISSFKGKAPKDIEAIIKAYTEKAEISWQEALKKIIPSLRAGEKKTVTRRNRRQPERLDIRGTLPNSIPEVIVAIDISASMSEEEVHKIMIEILEITKTRTNKITVIECDNEIRRVYEIKSKNDIKKRTSNVGSTKFSPVFKYIRDNKLRNHALIYFT</sequence>
<feature type="non-terminal residue" evidence="2">
    <location>
        <position position="164"/>
    </location>
</feature>
<dbReference type="Pfam" id="PF09967">
    <property type="entry name" value="DUF2201"/>
    <property type="match status" value="1"/>
</dbReference>
<evidence type="ECO:0000313" key="2">
    <source>
        <dbReference type="EMBL" id="MDZ7543179.1"/>
    </source>
</evidence>
<evidence type="ECO:0000313" key="3">
    <source>
        <dbReference type="Proteomes" id="UP001288944"/>
    </source>
</evidence>
<protein>
    <recommendedName>
        <fullName evidence="1">VWA-like domain-containing protein</fullName>
    </recommendedName>
</protein>
<dbReference type="EMBL" id="WNUR01000905">
    <property type="protein sequence ID" value="MDZ7543179.1"/>
    <property type="molecule type" value="Genomic_DNA"/>
</dbReference>
<dbReference type="InterPro" id="IPR018698">
    <property type="entry name" value="VWA-like_dom"/>
</dbReference>
<reference evidence="2" key="1">
    <citation type="submission" date="2019-11" db="EMBL/GenBank/DDBJ databases">
        <title>Characterization of Clostridium perfringens isolates from swine manure treated agricultural soils.</title>
        <authorList>
            <person name="Wushke S.T."/>
        </authorList>
    </citation>
    <scope>NUCLEOTIDE SEQUENCE</scope>
    <source>
        <strain evidence="2">X62</strain>
    </source>
</reference>
<feature type="non-terminal residue" evidence="2">
    <location>
        <position position="1"/>
    </location>
</feature>
<evidence type="ECO:0000259" key="1">
    <source>
        <dbReference type="Pfam" id="PF09967"/>
    </source>
</evidence>